<sequence>MTSIIPILILQGVGDAILQSKANKIAKNKVLLMNGSWDRETHGMSASDFINAIYEALKYSMLYGQNKKKKDYHKIDIESVKPSSFITHVIFLRDRSRIPINTKAITDAGIECVPVDNDAKNVDEYDLDDMYRKLRVIG</sequence>
<accession>A0A8H6BP99</accession>
<evidence type="ECO:0000313" key="1">
    <source>
        <dbReference type="EMBL" id="KAF6015440.1"/>
    </source>
</evidence>
<comment type="caution">
    <text evidence="1">The sequence shown here is derived from an EMBL/GenBank/DDBJ whole genome shotgun (WGS) entry which is preliminary data.</text>
</comment>
<dbReference type="Gene3D" id="3.40.50.10680">
    <property type="entry name" value="CofD-like domains"/>
    <property type="match status" value="1"/>
</dbReference>
<protein>
    <submittedName>
        <fullName evidence="1">Uncharacterized protein</fullName>
    </submittedName>
</protein>
<reference evidence="1 2" key="1">
    <citation type="journal article" date="2020" name="Appl. Microbiol. Biotechnol.">
        <title>Targeted gene deletion in Brettanomyces bruxellensis with an expression-free CRISPR-Cas9 system.</title>
        <authorList>
            <person name="Varela C."/>
            <person name="Bartel C."/>
            <person name="Onetto C."/>
            <person name="Borneman A."/>
        </authorList>
    </citation>
    <scope>NUCLEOTIDE SEQUENCE [LARGE SCALE GENOMIC DNA]</scope>
    <source>
        <strain evidence="1 2">AWRI1613</strain>
    </source>
</reference>
<proteinExistence type="predicted"/>
<name>A0A8H6BP99_DEKBR</name>
<evidence type="ECO:0000313" key="2">
    <source>
        <dbReference type="Proteomes" id="UP000568158"/>
    </source>
</evidence>
<dbReference type="SUPFAM" id="SSF142338">
    <property type="entry name" value="CofD-like"/>
    <property type="match status" value="1"/>
</dbReference>
<dbReference type="PANTHER" id="PTHR31240:SF0">
    <property type="entry name" value="MATERNAL EFFECT EMBRYO ARREST 18"/>
    <property type="match status" value="1"/>
</dbReference>
<dbReference type="Proteomes" id="UP000568158">
    <property type="component" value="Unassembled WGS sequence"/>
</dbReference>
<dbReference type="PANTHER" id="PTHR31240">
    <property type="entry name" value="MATERNAL EFFECT EMBRYO ARREST 18"/>
    <property type="match status" value="1"/>
</dbReference>
<dbReference type="InterPro" id="IPR038136">
    <property type="entry name" value="CofD-like_dom_sf"/>
</dbReference>
<dbReference type="EMBL" id="JABCYN010000010">
    <property type="protein sequence ID" value="KAF6015440.1"/>
    <property type="molecule type" value="Genomic_DNA"/>
</dbReference>
<gene>
    <name evidence="1" type="ORF">HII12_000984</name>
</gene>
<dbReference type="AlphaFoldDB" id="A0A8H6BP99"/>
<organism evidence="1 2">
    <name type="scientific">Dekkera bruxellensis</name>
    <name type="common">Brettanomyces custersii</name>
    <dbReference type="NCBI Taxonomy" id="5007"/>
    <lineage>
        <taxon>Eukaryota</taxon>
        <taxon>Fungi</taxon>
        <taxon>Dikarya</taxon>
        <taxon>Ascomycota</taxon>
        <taxon>Saccharomycotina</taxon>
        <taxon>Pichiomycetes</taxon>
        <taxon>Pichiales</taxon>
        <taxon>Pichiaceae</taxon>
        <taxon>Brettanomyces</taxon>
    </lineage>
</organism>